<comment type="caution">
    <text evidence="1">The sequence shown here is derived from an EMBL/GenBank/DDBJ whole genome shotgun (WGS) entry which is preliminary data.</text>
</comment>
<organism evidence="1 2">
    <name type="scientific">Kipferlia bialata</name>
    <dbReference type="NCBI Taxonomy" id="797122"/>
    <lineage>
        <taxon>Eukaryota</taxon>
        <taxon>Metamonada</taxon>
        <taxon>Carpediemonas-like organisms</taxon>
        <taxon>Kipferlia</taxon>
    </lineage>
</organism>
<proteinExistence type="predicted"/>
<keyword evidence="2" id="KW-1185">Reference proteome</keyword>
<feature type="non-terminal residue" evidence="1">
    <location>
        <position position="1"/>
    </location>
</feature>
<protein>
    <submittedName>
        <fullName evidence="1">Uncharacterized protein</fullName>
    </submittedName>
</protein>
<evidence type="ECO:0000313" key="1">
    <source>
        <dbReference type="EMBL" id="GIQ81774.1"/>
    </source>
</evidence>
<reference evidence="1 2" key="1">
    <citation type="journal article" date="2018" name="PLoS ONE">
        <title>The draft genome of Kipferlia bialata reveals reductive genome evolution in fornicate parasites.</title>
        <authorList>
            <person name="Tanifuji G."/>
            <person name="Takabayashi S."/>
            <person name="Kume K."/>
            <person name="Takagi M."/>
            <person name="Nakayama T."/>
            <person name="Kamikawa R."/>
            <person name="Inagaki Y."/>
            <person name="Hashimoto T."/>
        </authorList>
    </citation>
    <scope>NUCLEOTIDE SEQUENCE [LARGE SCALE GENOMIC DNA]</scope>
    <source>
        <strain evidence="1">NY0173</strain>
    </source>
</reference>
<name>A0A9K3CR69_9EUKA</name>
<gene>
    <name evidence="1" type="ORF">KIPB_002788</name>
</gene>
<evidence type="ECO:0000313" key="2">
    <source>
        <dbReference type="Proteomes" id="UP000265618"/>
    </source>
</evidence>
<dbReference type="AlphaFoldDB" id="A0A9K3CR69"/>
<sequence>CAGAVFHRVSDQMRSTEGPMDDDLTQDSSLILWHFLGQSARDVCVSLLSRGADSFIPDNAGLTPRDYVVLFLKGQRLLSGPDFENQPIPTADNEYSTGQEQSVNTEAVLVRLYPLLLQQKGAKKTFKAAVTQASKYLPHHVSTQIFMLIYIYVL</sequence>
<dbReference type="EMBL" id="BDIP01000490">
    <property type="protein sequence ID" value="GIQ81774.1"/>
    <property type="molecule type" value="Genomic_DNA"/>
</dbReference>
<dbReference type="Proteomes" id="UP000265618">
    <property type="component" value="Unassembled WGS sequence"/>
</dbReference>
<accession>A0A9K3CR69</accession>